<dbReference type="InterPro" id="IPR008928">
    <property type="entry name" value="6-hairpin_glycosidase_sf"/>
</dbReference>
<evidence type="ECO:0000313" key="4">
    <source>
        <dbReference type="Proteomes" id="UP000766550"/>
    </source>
</evidence>
<dbReference type="GO" id="GO:0052757">
    <property type="term" value="F:chondroitin hydrolase activity"/>
    <property type="evidence" value="ECO:0007669"/>
    <property type="project" value="TreeGrafter"/>
</dbReference>
<dbReference type="EMBL" id="JAHQXF010000003">
    <property type="protein sequence ID" value="MBV0926128.1"/>
    <property type="molecule type" value="Genomic_DNA"/>
</dbReference>
<sequence length="394" mass="43996">MSINASGERSGGDEYRRALAALCHRVGTTLDATGERFPYVYDRENDAWETTEDGNWCGGHWIGLLWRAAAFAEGQASMDSERFERAARDHTEMMRTYMPRDSMFCGMNFLYAGFRGYDHSGDRGLFGLGLEGADAMRAAFHEGARQIPLGKLAIEGPEQFRGPDSEHGPPGDRIGAVDNLYTAVSVLWRAYEETDDPRFRDTAVSHADRHLDWYVRPDGKTWHHAVFDESGALERQYNELAHGDDTCWARGQAWSVAGLANAYRATGAARYRRALESHVGYYREHAPADGVPRWDFEVPNPDEEPRDTSAAAIAAYGLLSFLPESDDAVADLRAFGRDILDSLVGNYLVTDSEDDAYGRVTQGCFNRPGDYAVDTELVWTNYYLAETLVTVLEP</sequence>
<evidence type="ECO:0000313" key="3">
    <source>
        <dbReference type="EMBL" id="MBV0926128.1"/>
    </source>
</evidence>
<dbReference type="PANTHER" id="PTHR36845:SF1">
    <property type="entry name" value="HYDROLASE, PUTATIVE (AFU_ORTHOLOGUE AFUA_7G05090)-RELATED"/>
    <property type="match status" value="1"/>
</dbReference>
<dbReference type="SUPFAM" id="SSF48208">
    <property type="entry name" value="Six-hairpin glycosidases"/>
    <property type="match status" value="1"/>
</dbReference>
<name>A0A8J8C8J0_9EURY</name>
<dbReference type="GO" id="GO:0000272">
    <property type="term" value="P:polysaccharide catabolic process"/>
    <property type="evidence" value="ECO:0007669"/>
    <property type="project" value="TreeGrafter"/>
</dbReference>
<evidence type="ECO:0000256" key="2">
    <source>
        <dbReference type="ARBA" id="ARBA00038358"/>
    </source>
</evidence>
<keyword evidence="1 3" id="KW-0378">Hydrolase</keyword>
<organism evidence="3 4">
    <name type="scientific">Haloarcula limicola</name>
    <dbReference type="NCBI Taxonomy" id="1429915"/>
    <lineage>
        <taxon>Archaea</taxon>
        <taxon>Methanobacteriati</taxon>
        <taxon>Methanobacteriota</taxon>
        <taxon>Stenosarchaea group</taxon>
        <taxon>Halobacteria</taxon>
        <taxon>Halobacteriales</taxon>
        <taxon>Haloarculaceae</taxon>
        <taxon>Haloarcula</taxon>
    </lineage>
</organism>
<dbReference type="InterPro" id="IPR010905">
    <property type="entry name" value="Glyco_hydro_88"/>
</dbReference>
<dbReference type="RefSeq" id="WP_162318672.1">
    <property type="nucleotide sequence ID" value="NZ_JAHQXF010000003.1"/>
</dbReference>
<comment type="caution">
    <text evidence="3">The sequence shown here is derived from an EMBL/GenBank/DDBJ whole genome shotgun (WGS) entry which is preliminary data.</text>
</comment>
<dbReference type="PANTHER" id="PTHR36845">
    <property type="entry name" value="HYDROLASE, PUTATIVE (AFU_ORTHOLOGUE AFUA_7G05090)-RELATED"/>
    <property type="match status" value="1"/>
</dbReference>
<proteinExistence type="inferred from homology"/>
<keyword evidence="4" id="KW-1185">Reference proteome</keyword>
<gene>
    <name evidence="3" type="ORF">KTS45_18130</name>
</gene>
<dbReference type="OrthoDB" id="191966at2157"/>
<comment type="similarity">
    <text evidence="2">Belongs to the glycosyl hydrolase 88 family.</text>
</comment>
<dbReference type="AlphaFoldDB" id="A0A8J8C8J0"/>
<protein>
    <submittedName>
        <fullName evidence="3">Glycoside hydrolase family 88 protein</fullName>
    </submittedName>
</protein>
<dbReference type="InterPro" id="IPR052369">
    <property type="entry name" value="UG_Glycosaminoglycan_Hydrolase"/>
</dbReference>
<dbReference type="Gene3D" id="1.50.10.10">
    <property type="match status" value="1"/>
</dbReference>
<reference evidence="3 4" key="1">
    <citation type="submission" date="2021-06" db="EMBL/GenBank/DDBJ databases">
        <title>New haloarchaea isolates fom saline soil.</title>
        <authorList>
            <person name="Duran-Viseras A."/>
            <person name="Sanchez-Porro C.S."/>
            <person name="Ventosa A."/>
        </authorList>
    </citation>
    <scope>NUCLEOTIDE SEQUENCE [LARGE SCALE GENOMIC DNA]</scope>
    <source>
        <strain evidence="3 4">JCM 183640</strain>
    </source>
</reference>
<dbReference type="Pfam" id="PF07470">
    <property type="entry name" value="Glyco_hydro_88"/>
    <property type="match status" value="1"/>
</dbReference>
<accession>A0A8J8C8J0</accession>
<dbReference type="Proteomes" id="UP000766550">
    <property type="component" value="Unassembled WGS sequence"/>
</dbReference>
<dbReference type="InterPro" id="IPR012341">
    <property type="entry name" value="6hp_glycosidase-like_sf"/>
</dbReference>
<evidence type="ECO:0000256" key="1">
    <source>
        <dbReference type="ARBA" id="ARBA00022801"/>
    </source>
</evidence>